<dbReference type="PROSITE" id="PS51257">
    <property type="entry name" value="PROKAR_LIPOPROTEIN"/>
    <property type="match status" value="1"/>
</dbReference>
<feature type="chain" id="PRO_5037612393" description="Lipoprotein" evidence="1">
    <location>
        <begin position="20"/>
        <end position="139"/>
    </location>
</feature>
<dbReference type="Proteomes" id="UP000609172">
    <property type="component" value="Unassembled WGS sequence"/>
</dbReference>
<evidence type="ECO:0008006" key="4">
    <source>
        <dbReference type="Google" id="ProtNLM"/>
    </source>
</evidence>
<dbReference type="RefSeq" id="WP_200106157.1">
    <property type="nucleotide sequence ID" value="NZ_JAEHFV010000003.1"/>
</dbReference>
<proteinExistence type="predicted"/>
<accession>A0A934PKW0</accession>
<keyword evidence="1" id="KW-0732">Signal</keyword>
<dbReference type="AlphaFoldDB" id="A0A934PKW0"/>
<evidence type="ECO:0000313" key="3">
    <source>
        <dbReference type="Proteomes" id="UP000609172"/>
    </source>
</evidence>
<gene>
    <name evidence="2" type="ORF">I5M07_09345</name>
</gene>
<protein>
    <recommendedName>
        <fullName evidence="4">Lipoprotein</fullName>
    </recommendedName>
</protein>
<evidence type="ECO:0000313" key="2">
    <source>
        <dbReference type="EMBL" id="MBK0370047.1"/>
    </source>
</evidence>
<dbReference type="EMBL" id="JAEHFV010000003">
    <property type="protein sequence ID" value="MBK0370047.1"/>
    <property type="molecule type" value="Genomic_DNA"/>
</dbReference>
<name>A0A934PKW0_9FLAO</name>
<feature type="signal peptide" evidence="1">
    <location>
        <begin position="1"/>
        <end position="19"/>
    </location>
</feature>
<keyword evidence="3" id="KW-1185">Reference proteome</keyword>
<sequence>MQKLLFALGLCLLISCAQHTENNTEYYRAIHQQDTAYLTISRVENQFYGQYEIHYNGQAFIDSGAVSGIIKKDTLRGNFEYFPYGGGQKKRKPVIFLEKNNQLLLGKGLTYTLFQITYFDESVPFDFSKPEFVFERVSK</sequence>
<reference evidence="2" key="1">
    <citation type="submission" date="2020-12" db="EMBL/GenBank/DDBJ databases">
        <title>Bacterial novel species Flavobacterium sp. SE-1-e isolated from soil.</title>
        <authorList>
            <person name="Jung H.-Y."/>
        </authorList>
    </citation>
    <scope>NUCLEOTIDE SEQUENCE</scope>
    <source>
        <strain evidence="2">SE-1-e</strain>
    </source>
</reference>
<organism evidence="2 3">
    <name type="scientific">Flavobacterium agrisoli</name>
    <dbReference type="NCBI Taxonomy" id="2793066"/>
    <lineage>
        <taxon>Bacteria</taxon>
        <taxon>Pseudomonadati</taxon>
        <taxon>Bacteroidota</taxon>
        <taxon>Flavobacteriia</taxon>
        <taxon>Flavobacteriales</taxon>
        <taxon>Flavobacteriaceae</taxon>
        <taxon>Flavobacterium</taxon>
    </lineage>
</organism>
<comment type="caution">
    <text evidence="2">The sequence shown here is derived from an EMBL/GenBank/DDBJ whole genome shotgun (WGS) entry which is preliminary data.</text>
</comment>
<evidence type="ECO:0000256" key="1">
    <source>
        <dbReference type="SAM" id="SignalP"/>
    </source>
</evidence>